<name>A0ABT9III0_9ACTN</name>
<dbReference type="Pfam" id="PF19843">
    <property type="entry name" value="DUF6318"/>
    <property type="match status" value="1"/>
</dbReference>
<comment type="caution">
    <text evidence="3">The sequence shown here is derived from an EMBL/GenBank/DDBJ whole genome shotgun (WGS) entry which is preliminary data.</text>
</comment>
<dbReference type="InterPro" id="IPR046281">
    <property type="entry name" value="DUF6318"/>
</dbReference>
<evidence type="ECO:0000313" key="4">
    <source>
        <dbReference type="Proteomes" id="UP001233673"/>
    </source>
</evidence>
<keyword evidence="4" id="KW-1185">Reference proteome</keyword>
<dbReference type="Proteomes" id="UP001233673">
    <property type="component" value="Unassembled WGS sequence"/>
</dbReference>
<proteinExistence type="predicted"/>
<feature type="region of interest" description="Disordered" evidence="1">
    <location>
        <begin position="32"/>
        <end position="66"/>
    </location>
</feature>
<evidence type="ECO:0000256" key="1">
    <source>
        <dbReference type="SAM" id="MobiDB-lite"/>
    </source>
</evidence>
<sequence>MRDLRGGLIRTTLGCVLAGTVLLTGCSEKQEASTSLPTPAAAPTTEALPPLGPADLPMPDEAREQTADGAQAFSEYYVELYNHALRTLDTTSMRQLSKACETCDALADQVDRVAAAGQEHEGGEVRIRASTPPYLTGDEAQLVFDVAQAPLSITQSGEPVEGQSMPEYSSTGGGGVLQWDETRASWVMTQWNVP</sequence>
<dbReference type="EMBL" id="JASNFN010000046">
    <property type="protein sequence ID" value="MDP5185388.1"/>
    <property type="molecule type" value="Genomic_DNA"/>
</dbReference>
<dbReference type="PROSITE" id="PS51257">
    <property type="entry name" value="PROKAR_LIPOPROTEIN"/>
    <property type="match status" value="1"/>
</dbReference>
<evidence type="ECO:0000259" key="2">
    <source>
        <dbReference type="Pfam" id="PF19843"/>
    </source>
</evidence>
<feature type="compositionally biased region" description="Low complexity" evidence="1">
    <location>
        <begin position="32"/>
        <end position="49"/>
    </location>
</feature>
<protein>
    <submittedName>
        <fullName evidence="3">DUF6318 family protein</fullName>
    </submittedName>
</protein>
<feature type="region of interest" description="Disordered" evidence="1">
    <location>
        <begin position="155"/>
        <end position="175"/>
    </location>
</feature>
<organism evidence="3 4">
    <name type="scientific">Blastococcus carthaginiensis</name>
    <dbReference type="NCBI Taxonomy" id="3050034"/>
    <lineage>
        <taxon>Bacteria</taxon>
        <taxon>Bacillati</taxon>
        <taxon>Actinomycetota</taxon>
        <taxon>Actinomycetes</taxon>
        <taxon>Geodermatophilales</taxon>
        <taxon>Geodermatophilaceae</taxon>
        <taxon>Blastococcus</taxon>
    </lineage>
</organism>
<reference evidence="4" key="1">
    <citation type="submission" date="2023-05" db="EMBL/GenBank/DDBJ databases">
        <title>Draft genome of Pseudofrankia sp. BMG5.37.</title>
        <authorList>
            <person name="Gtari M."/>
            <person name="Ghodhbane F."/>
            <person name="Sbissi I."/>
        </authorList>
    </citation>
    <scope>NUCLEOTIDE SEQUENCE [LARGE SCALE GENOMIC DNA]</scope>
    <source>
        <strain evidence="4">BMG 814</strain>
    </source>
</reference>
<gene>
    <name evidence="3" type="ORF">QOZ88_22370</name>
</gene>
<dbReference type="RefSeq" id="WP_306001894.1">
    <property type="nucleotide sequence ID" value="NZ_JASNFN010000046.1"/>
</dbReference>
<evidence type="ECO:0000313" key="3">
    <source>
        <dbReference type="EMBL" id="MDP5185388.1"/>
    </source>
</evidence>
<accession>A0ABT9III0</accession>
<feature type="domain" description="DUF6318" evidence="2">
    <location>
        <begin position="58"/>
        <end position="153"/>
    </location>
</feature>